<keyword evidence="6" id="KW-0812">Transmembrane</keyword>
<dbReference type="Gene3D" id="3.10.560.10">
    <property type="entry name" value="Outer membrane lipoprotein wza domain like"/>
    <property type="match status" value="6"/>
</dbReference>
<keyword evidence="14" id="KW-0449">Lipoprotein</keyword>
<dbReference type="InterPro" id="IPR003715">
    <property type="entry name" value="Poly_export_N"/>
</dbReference>
<evidence type="ECO:0000256" key="11">
    <source>
        <dbReference type="ARBA" id="ARBA00023136"/>
    </source>
</evidence>
<reference evidence="19" key="1">
    <citation type="journal article" date="2019" name="Int. J. Syst. Evol. Microbiol.">
        <title>The Global Catalogue of Microorganisms (GCM) 10K type strain sequencing project: providing services to taxonomists for standard genome sequencing and annotation.</title>
        <authorList>
            <consortium name="The Broad Institute Genomics Platform"/>
            <consortium name="The Broad Institute Genome Sequencing Center for Infectious Disease"/>
            <person name="Wu L."/>
            <person name="Ma J."/>
        </authorList>
    </citation>
    <scope>NUCLEOTIDE SEQUENCE [LARGE SCALE GENOMIC DNA]</scope>
    <source>
        <strain evidence="19">KCTC 52344</strain>
    </source>
</reference>
<organism evidence="18 19">
    <name type="scientific">Emticicia soli</name>
    <dbReference type="NCBI Taxonomy" id="2027878"/>
    <lineage>
        <taxon>Bacteria</taxon>
        <taxon>Pseudomonadati</taxon>
        <taxon>Bacteroidota</taxon>
        <taxon>Cytophagia</taxon>
        <taxon>Cytophagales</taxon>
        <taxon>Leadbetterellaceae</taxon>
        <taxon>Emticicia</taxon>
    </lineage>
</organism>
<evidence type="ECO:0000313" key="18">
    <source>
        <dbReference type="EMBL" id="MFD2520268.1"/>
    </source>
</evidence>
<gene>
    <name evidence="18" type="ORF">ACFSR2_05185</name>
</gene>
<evidence type="ECO:0000256" key="3">
    <source>
        <dbReference type="ARBA" id="ARBA00022448"/>
    </source>
</evidence>
<dbReference type="Pfam" id="PF10531">
    <property type="entry name" value="SLBB"/>
    <property type="match status" value="3"/>
</dbReference>
<evidence type="ECO:0000313" key="19">
    <source>
        <dbReference type="Proteomes" id="UP001597510"/>
    </source>
</evidence>
<evidence type="ECO:0000256" key="1">
    <source>
        <dbReference type="ARBA" id="ARBA00004571"/>
    </source>
</evidence>
<evidence type="ECO:0000256" key="13">
    <source>
        <dbReference type="ARBA" id="ARBA00023237"/>
    </source>
</evidence>
<keyword evidence="19" id="KW-1185">Reference proteome</keyword>
<evidence type="ECO:0000256" key="4">
    <source>
        <dbReference type="ARBA" id="ARBA00022452"/>
    </source>
</evidence>
<evidence type="ECO:0000256" key="14">
    <source>
        <dbReference type="ARBA" id="ARBA00023288"/>
    </source>
</evidence>
<dbReference type="EMBL" id="JBHULC010000004">
    <property type="protein sequence ID" value="MFD2520268.1"/>
    <property type="molecule type" value="Genomic_DNA"/>
</dbReference>
<evidence type="ECO:0000256" key="5">
    <source>
        <dbReference type="ARBA" id="ARBA00022597"/>
    </source>
</evidence>
<dbReference type="RefSeq" id="WP_340235679.1">
    <property type="nucleotide sequence ID" value="NZ_JBBEWC010000004.1"/>
</dbReference>
<feature type="domain" description="Soluble ligand binding" evidence="16">
    <location>
        <begin position="237"/>
        <end position="281"/>
    </location>
</feature>
<dbReference type="PANTHER" id="PTHR33619">
    <property type="entry name" value="POLYSACCHARIDE EXPORT PROTEIN GFCE-RELATED"/>
    <property type="match status" value="1"/>
</dbReference>
<evidence type="ECO:0000256" key="9">
    <source>
        <dbReference type="ARBA" id="ARBA00023065"/>
    </source>
</evidence>
<evidence type="ECO:0000256" key="12">
    <source>
        <dbReference type="ARBA" id="ARBA00023139"/>
    </source>
</evidence>
<sequence>MTSFKTPYKIIFLLIFGFFEIAYSQTPTTSPTSVENLTDKQIETFLKEAQTRGLTETQIEAAALANGYTAIDIAKLRERINRLKTGTAEVKPTNTNDIKTDKVTREQIGELAERTPVVASDKQEVGKVLETFGSELFSNKNLTFEPNLRLATPKGYILGPDDELKIDITGYAYQHYDAKVSPEGTIKIENLSPIYVNGNTIEQAKAKIIERLKTIFAGLQNGRLNADVTLGNVRSIKVTLVGEVTSPGSYTVSSLASAFNALYLSGGPNKNGSFRNIQIFRNNVLVKKIDVYDFLLKGTLQDNINLHDQDVILVPVFQKKVKIEGEVKRIGIFELNENDNFNTLLGYAGGYTEQAYTNTINVRRNTKTEKKLLTFDPQTSTNFTVQNGDQFYVGTILDRFENKVEIRGAVFRPGEYALGDKIKTIKQLIESAQGLREDAYANRAILIREQEDLDQMYVPVDLSKLLKGEIADIELKRQDQLVVKSIVEIRQERVVNIEGAVNNPGVFPFAENMSVKDIILLAGGFTDGATGKKIEIARRLYNDELSAKTVQIISVDISKELNPAEGGAKLQPFDKVFVRSLPNYEVQQPVYIVGEVNYPGTYTIENKTDRLSDLIDRAGGLRQEAYIAGAKLYRNDKLVFVDFDKALKNKNTASNLILENGDRIEIPKERQTIAIGGQVLNPTRVAYQPDFSFNDYIAQAGGFTDSAFVKKTYVQYANGSTNRTRSFFGIKVYPKIQQGMSIYVPTRNRVRMSPAERIAIGTGFVSLSAVLLTLIRLI</sequence>
<dbReference type="InterPro" id="IPR049712">
    <property type="entry name" value="Poly_export"/>
</dbReference>
<keyword evidence="7" id="KW-0732">Signal</keyword>
<evidence type="ECO:0000259" key="15">
    <source>
        <dbReference type="Pfam" id="PF02563"/>
    </source>
</evidence>
<dbReference type="InterPro" id="IPR054765">
    <property type="entry name" value="SLBB_dom"/>
</dbReference>
<name>A0ABW5J3D2_9BACT</name>
<keyword evidence="12" id="KW-0564">Palmitate</keyword>
<evidence type="ECO:0000256" key="7">
    <source>
        <dbReference type="ARBA" id="ARBA00022729"/>
    </source>
</evidence>
<accession>A0ABW5J3D2</accession>
<proteinExistence type="inferred from homology"/>
<dbReference type="InterPro" id="IPR019554">
    <property type="entry name" value="Soluble_ligand-bd"/>
</dbReference>
<dbReference type="Pfam" id="PF02563">
    <property type="entry name" value="Poly_export"/>
    <property type="match status" value="1"/>
</dbReference>
<protein>
    <submittedName>
        <fullName evidence="18">SLBB domain-containing protein</fullName>
    </submittedName>
</protein>
<keyword evidence="9" id="KW-0406">Ion transport</keyword>
<evidence type="ECO:0000256" key="6">
    <source>
        <dbReference type="ARBA" id="ARBA00022692"/>
    </source>
</evidence>
<keyword evidence="13" id="KW-0998">Cell outer membrane</keyword>
<feature type="domain" description="Soluble ligand binding" evidence="16">
    <location>
        <begin position="320"/>
        <end position="365"/>
    </location>
</feature>
<dbReference type="Pfam" id="PF22461">
    <property type="entry name" value="SLBB_2"/>
    <property type="match status" value="1"/>
</dbReference>
<keyword evidence="5" id="KW-0762">Sugar transport</keyword>
<feature type="domain" description="SLBB" evidence="17">
    <location>
        <begin position="589"/>
        <end position="664"/>
    </location>
</feature>
<keyword evidence="3" id="KW-0813">Transport</keyword>
<evidence type="ECO:0000259" key="17">
    <source>
        <dbReference type="Pfam" id="PF22461"/>
    </source>
</evidence>
<keyword evidence="11" id="KW-0472">Membrane</keyword>
<dbReference type="Proteomes" id="UP001597510">
    <property type="component" value="Unassembled WGS sequence"/>
</dbReference>
<keyword evidence="10" id="KW-0626">Porin</keyword>
<comment type="subcellular location">
    <subcellularLocation>
        <location evidence="1">Cell outer membrane</location>
        <topology evidence="1">Multi-pass membrane protein</topology>
    </subcellularLocation>
</comment>
<feature type="domain" description="Soluble ligand binding" evidence="16">
    <location>
        <begin position="494"/>
        <end position="539"/>
    </location>
</feature>
<keyword evidence="8" id="KW-0625">Polysaccharide transport</keyword>
<feature type="domain" description="Polysaccharide export protein N-terminal" evidence="15">
    <location>
        <begin position="152"/>
        <end position="214"/>
    </location>
</feature>
<evidence type="ECO:0000259" key="16">
    <source>
        <dbReference type="Pfam" id="PF10531"/>
    </source>
</evidence>
<evidence type="ECO:0000256" key="8">
    <source>
        <dbReference type="ARBA" id="ARBA00023047"/>
    </source>
</evidence>
<evidence type="ECO:0000256" key="10">
    <source>
        <dbReference type="ARBA" id="ARBA00023114"/>
    </source>
</evidence>
<evidence type="ECO:0000256" key="2">
    <source>
        <dbReference type="ARBA" id="ARBA00009450"/>
    </source>
</evidence>
<comment type="similarity">
    <text evidence="2">Belongs to the BexD/CtrA/VexA family.</text>
</comment>
<dbReference type="PANTHER" id="PTHR33619:SF3">
    <property type="entry name" value="POLYSACCHARIDE EXPORT PROTEIN GFCE-RELATED"/>
    <property type="match status" value="1"/>
</dbReference>
<keyword evidence="4" id="KW-1134">Transmembrane beta strand</keyword>
<comment type="caution">
    <text evidence="18">The sequence shown here is derived from an EMBL/GenBank/DDBJ whole genome shotgun (WGS) entry which is preliminary data.</text>
</comment>